<accession>A0AA36J021</accession>
<evidence type="ECO:0000259" key="6">
    <source>
        <dbReference type="Pfam" id="PF24708"/>
    </source>
</evidence>
<keyword evidence="8" id="KW-1185">Reference proteome</keyword>
<dbReference type="GO" id="GO:0005576">
    <property type="term" value="C:extracellular region"/>
    <property type="evidence" value="ECO:0007669"/>
    <property type="project" value="UniProtKB-SubCell"/>
</dbReference>
<keyword evidence="3" id="KW-0732">Signal</keyword>
<keyword evidence="4" id="KW-0378">Hydrolase</keyword>
<evidence type="ECO:0000256" key="2">
    <source>
        <dbReference type="ARBA" id="ARBA00022525"/>
    </source>
</evidence>
<dbReference type="InterPro" id="IPR056304">
    <property type="entry name" value="Lip-like_C"/>
</dbReference>
<dbReference type="SUPFAM" id="SSF50985">
    <property type="entry name" value="RCC1/BLIP-II"/>
    <property type="match status" value="2"/>
</dbReference>
<evidence type="ECO:0000256" key="5">
    <source>
        <dbReference type="ARBA" id="ARBA00023098"/>
    </source>
</evidence>
<dbReference type="GO" id="GO:0006629">
    <property type="term" value="P:lipid metabolic process"/>
    <property type="evidence" value="ECO:0007669"/>
    <property type="project" value="UniProtKB-KW"/>
</dbReference>
<keyword evidence="2" id="KW-0964">Secreted</keyword>
<dbReference type="Pfam" id="PF24708">
    <property type="entry name" value="Lip_C"/>
    <property type="match status" value="1"/>
</dbReference>
<proteinExistence type="predicted"/>
<evidence type="ECO:0000256" key="3">
    <source>
        <dbReference type="ARBA" id="ARBA00022729"/>
    </source>
</evidence>
<evidence type="ECO:0000256" key="4">
    <source>
        <dbReference type="ARBA" id="ARBA00022801"/>
    </source>
</evidence>
<organism evidence="7 8">
    <name type="scientific">Effrenium voratum</name>
    <dbReference type="NCBI Taxonomy" id="2562239"/>
    <lineage>
        <taxon>Eukaryota</taxon>
        <taxon>Sar</taxon>
        <taxon>Alveolata</taxon>
        <taxon>Dinophyceae</taxon>
        <taxon>Suessiales</taxon>
        <taxon>Symbiodiniaceae</taxon>
        <taxon>Effrenium</taxon>
    </lineage>
</organism>
<dbReference type="Gene3D" id="2.130.10.30">
    <property type="entry name" value="Regulator of chromosome condensation 1/beta-lactamase-inhibitor protein II"/>
    <property type="match status" value="2"/>
</dbReference>
<dbReference type="CDD" id="cd17039">
    <property type="entry name" value="Ubl_ubiquitin_like"/>
    <property type="match status" value="1"/>
</dbReference>
<dbReference type="Proteomes" id="UP001178507">
    <property type="component" value="Unassembled WGS sequence"/>
</dbReference>
<feature type="domain" description="Lipase-like C-terminal" evidence="6">
    <location>
        <begin position="4"/>
        <end position="120"/>
    </location>
</feature>
<gene>
    <name evidence="7" type="ORF">EVOR1521_LOCUS20306</name>
</gene>
<dbReference type="Gene3D" id="3.40.50.1820">
    <property type="entry name" value="alpha/beta hydrolase"/>
    <property type="match status" value="1"/>
</dbReference>
<keyword evidence="5" id="KW-0443">Lipid metabolism</keyword>
<comment type="caution">
    <text evidence="7">The sequence shown here is derived from an EMBL/GenBank/DDBJ whole genome shotgun (WGS) entry which is preliminary data.</text>
</comment>
<evidence type="ECO:0000256" key="1">
    <source>
        <dbReference type="ARBA" id="ARBA00004613"/>
    </source>
</evidence>
<comment type="subcellular location">
    <subcellularLocation>
        <location evidence="1">Secreted</location>
    </subcellularLocation>
</comment>
<reference evidence="7" key="1">
    <citation type="submission" date="2023-08" db="EMBL/GenBank/DDBJ databases">
        <authorList>
            <person name="Chen Y."/>
            <person name="Shah S."/>
            <person name="Dougan E. K."/>
            <person name="Thang M."/>
            <person name="Chan C."/>
        </authorList>
    </citation>
    <scope>NUCLEOTIDE SEQUENCE</scope>
</reference>
<name>A0AA36J021_9DINO</name>
<dbReference type="GO" id="GO:0016787">
    <property type="term" value="F:hydrolase activity"/>
    <property type="evidence" value="ECO:0007669"/>
    <property type="project" value="UniProtKB-KW"/>
</dbReference>
<dbReference type="SUPFAM" id="SSF53474">
    <property type="entry name" value="alpha/beta-Hydrolases"/>
    <property type="match status" value="1"/>
</dbReference>
<dbReference type="PANTHER" id="PTHR34043:SF3">
    <property type="entry name" value="ALPHA_BETA-HYDROLASES SUPERFAMILY PROTEIN"/>
    <property type="match status" value="1"/>
</dbReference>
<dbReference type="PANTHER" id="PTHR34043">
    <property type="entry name" value="ALPHA/BETA-HYDROLASES SUPERFAMILY PROTEIN"/>
    <property type="match status" value="1"/>
</dbReference>
<evidence type="ECO:0000313" key="7">
    <source>
        <dbReference type="EMBL" id="CAJ1396015.1"/>
    </source>
</evidence>
<dbReference type="InterPro" id="IPR009091">
    <property type="entry name" value="RCC1/BLIP-II"/>
</dbReference>
<evidence type="ECO:0000313" key="8">
    <source>
        <dbReference type="Proteomes" id="UP001178507"/>
    </source>
</evidence>
<dbReference type="EMBL" id="CAUJNA010003216">
    <property type="protein sequence ID" value="CAJ1396015.1"/>
    <property type="molecule type" value="Genomic_DNA"/>
</dbReference>
<dbReference type="AlphaFoldDB" id="A0AA36J021"/>
<dbReference type="InterPro" id="IPR029058">
    <property type="entry name" value="AB_hydrolase_fold"/>
</dbReference>
<protein>
    <recommendedName>
        <fullName evidence="6">Lipase-like C-terminal domain-containing protein</fullName>
    </recommendedName>
</protein>
<sequence length="797" mass="85886">MPDIVMIHGLLGWGEDRPLFGWMPDYFPLKFIRDRWPEGEVVAVDIGAASSDHDRACEAFAHLMGLQVDYGEEHSHQCCHARFGQDFRGKGLLPRWSRSCPVHLVGHSFGGNTAVALYNMIAEDHWGLGTGPDWVVSVTAICSPLRGCSLPFLLGLVEVTDEDGEIKYIVEPGSVTHGIVAFCCLIIKAQDRWPKFFQALFNFKSTQWAEHNTWSNLVSARHPYVLSGDNMMSEIAPRTRRRALRGRMENLSKTFLIAVTSDALPPLAPRQLLQRLALLAATYSGLCLTSWALAWRLRQRLWSLALRLKPVAMERCTLHVAVLSGRTADVSDLSPKTTVREVRRAAEAQLQLPLSRLLKGETFLAEEATLQEAEVADGDVLTAAVQQTFVASHPRCKAMACRRHVRSETPECAECAEANVVTWGFIRDARRLDVQAIQCSDAAFAALSADGAVTTWGDPRCGGDSSAVQPLHRVRALQSSAGAFAALDLDGRAVAWGDPGSGGRGETSAAVRCLAASRRAFAALRLDGAVEAWGDAEMGGDCQVVRDQLVNVCQIAATDGAFAAIRSDGTVVTWGHGEAGDCGEVQDRLQEVQSIQANCTAFAAIRQDGQVVTWGAKSDGGIVDGAVQARLREVRAIQATLFAFAALRADGQVFAWGDVDYGGDASKVQEQLKGVQQIQATSRAFAAIRSDGFVVTWGDADSGGDSSAVREQLRDVVQIQASYVSFAALRSDGSVVSWGSPFQGGDPEGLLGLDQLRDVQAIQASAFAFAALRADGSVLTWGDAAYGGDLAGWVRST</sequence>